<evidence type="ECO:0000313" key="4">
    <source>
        <dbReference type="EMBL" id="KAJ8377997.1"/>
    </source>
</evidence>
<evidence type="ECO:0000256" key="2">
    <source>
        <dbReference type="SAM" id="MobiDB-lite"/>
    </source>
</evidence>
<feature type="transmembrane region" description="Helical" evidence="3">
    <location>
        <begin position="298"/>
        <end position="321"/>
    </location>
</feature>
<proteinExistence type="predicted"/>
<feature type="region of interest" description="Disordered" evidence="2">
    <location>
        <begin position="1"/>
        <end position="42"/>
    </location>
</feature>
<gene>
    <name evidence="4" type="ORF">AAFF_G00249340</name>
</gene>
<keyword evidence="3" id="KW-1133">Transmembrane helix</keyword>
<organism evidence="4 5">
    <name type="scientific">Aldrovandia affinis</name>
    <dbReference type="NCBI Taxonomy" id="143900"/>
    <lineage>
        <taxon>Eukaryota</taxon>
        <taxon>Metazoa</taxon>
        <taxon>Chordata</taxon>
        <taxon>Craniata</taxon>
        <taxon>Vertebrata</taxon>
        <taxon>Euteleostomi</taxon>
        <taxon>Actinopterygii</taxon>
        <taxon>Neopterygii</taxon>
        <taxon>Teleostei</taxon>
        <taxon>Notacanthiformes</taxon>
        <taxon>Halosauridae</taxon>
        <taxon>Aldrovandia</taxon>
    </lineage>
</organism>
<feature type="compositionally biased region" description="Basic and acidic residues" evidence="2">
    <location>
        <begin position="1"/>
        <end position="18"/>
    </location>
</feature>
<evidence type="ECO:0000313" key="5">
    <source>
        <dbReference type="Proteomes" id="UP001221898"/>
    </source>
</evidence>
<reference evidence="4" key="1">
    <citation type="journal article" date="2023" name="Science">
        <title>Genome structures resolve the early diversification of teleost fishes.</title>
        <authorList>
            <person name="Parey E."/>
            <person name="Louis A."/>
            <person name="Montfort J."/>
            <person name="Bouchez O."/>
            <person name="Roques C."/>
            <person name="Iampietro C."/>
            <person name="Lluch J."/>
            <person name="Castinel A."/>
            <person name="Donnadieu C."/>
            <person name="Desvignes T."/>
            <person name="Floi Bucao C."/>
            <person name="Jouanno E."/>
            <person name="Wen M."/>
            <person name="Mejri S."/>
            <person name="Dirks R."/>
            <person name="Jansen H."/>
            <person name="Henkel C."/>
            <person name="Chen W.J."/>
            <person name="Zahm M."/>
            <person name="Cabau C."/>
            <person name="Klopp C."/>
            <person name="Thompson A.W."/>
            <person name="Robinson-Rechavi M."/>
            <person name="Braasch I."/>
            <person name="Lecointre G."/>
            <person name="Bobe J."/>
            <person name="Postlethwait J.H."/>
            <person name="Berthelot C."/>
            <person name="Roest Crollius H."/>
            <person name="Guiguen Y."/>
        </authorList>
    </citation>
    <scope>NUCLEOTIDE SEQUENCE</scope>
    <source>
        <strain evidence="4">NC1722</strain>
    </source>
</reference>
<keyword evidence="5" id="KW-1185">Reference proteome</keyword>
<accession>A0AAD7RD18</accession>
<keyword evidence="3" id="KW-0812">Transmembrane</keyword>
<feature type="region of interest" description="Disordered" evidence="2">
    <location>
        <begin position="158"/>
        <end position="233"/>
    </location>
</feature>
<dbReference type="EMBL" id="JAINUG010000334">
    <property type="protein sequence ID" value="KAJ8377997.1"/>
    <property type="molecule type" value="Genomic_DNA"/>
</dbReference>
<keyword evidence="3" id="KW-0472">Membrane</keyword>
<protein>
    <recommendedName>
        <fullName evidence="6">Acyl-CoA-binding domain-containing protein 5</fullName>
    </recommendedName>
</protein>
<evidence type="ECO:0008006" key="6">
    <source>
        <dbReference type="Google" id="ProtNLM"/>
    </source>
</evidence>
<feature type="coiled-coil region" evidence="1">
    <location>
        <begin position="241"/>
        <end position="268"/>
    </location>
</feature>
<name>A0AAD7RD18_9TELE</name>
<feature type="compositionally biased region" description="Polar residues" evidence="2">
    <location>
        <begin position="23"/>
        <end position="42"/>
    </location>
</feature>
<dbReference type="Proteomes" id="UP001221898">
    <property type="component" value="Unassembled WGS sequence"/>
</dbReference>
<evidence type="ECO:0000256" key="1">
    <source>
        <dbReference type="SAM" id="Coils"/>
    </source>
</evidence>
<evidence type="ECO:0000256" key="3">
    <source>
        <dbReference type="SAM" id="Phobius"/>
    </source>
</evidence>
<dbReference type="AlphaFoldDB" id="A0AAD7RD18"/>
<comment type="caution">
    <text evidence="4">The sequence shown here is derived from an EMBL/GenBank/DDBJ whole genome shotgun (WGS) entry which is preliminary data.</text>
</comment>
<keyword evidence="1" id="KW-0175">Coiled coil</keyword>
<feature type="compositionally biased region" description="Gly residues" evidence="2">
    <location>
        <begin position="215"/>
        <end position="225"/>
    </location>
</feature>
<sequence>MERENEVSMVRLKVEDPMGKSQLPISNGSVEHSIPSMANGTHSSLNRECMEEELACSLQPPEQTCDVNGHNSDHNEEALGPVHLASDSDGEVYCDSMEQFGQEEVRGQQEARGQQRALCGTVPVAVGEGSGVLINHSLETGEVSHPSEVEQGLLGEAVGRDDPQEGANGIQHGGEDGTPSGNLDQGGRLTTGRRDTSLVRRGRGCRSPGSESGVGARGGLLGGGGDGERWGSEGGVEGTLNEQIATALARLQEDMQSVLQRLQTLEALTASQTRSLSLQQNYPPHTVNKKLPWWPFDISPGTVAFTVVWPFVVHWLVHLGLQRRRRKMN</sequence>